<accession>A0AAD7X9W8</accession>
<gene>
    <name evidence="1" type="ORF">ONZ51_g9320</name>
</gene>
<protein>
    <submittedName>
        <fullName evidence="1">Uncharacterized protein</fullName>
    </submittedName>
</protein>
<reference evidence="1" key="1">
    <citation type="submission" date="2022-11" db="EMBL/GenBank/DDBJ databases">
        <title>Genome Sequence of Cubamyces cubensis.</title>
        <authorList>
            <person name="Buettner E."/>
        </authorList>
    </citation>
    <scope>NUCLEOTIDE SEQUENCE</scope>
    <source>
        <strain evidence="1">MPL-01</strain>
    </source>
</reference>
<evidence type="ECO:0000313" key="1">
    <source>
        <dbReference type="EMBL" id="KAJ8468939.1"/>
    </source>
</evidence>
<organism evidence="1 2">
    <name type="scientific">Trametes cubensis</name>
    <dbReference type="NCBI Taxonomy" id="1111947"/>
    <lineage>
        <taxon>Eukaryota</taxon>
        <taxon>Fungi</taxon>
        <taxon>Dikarya</taxon>
        <taxon>Basidiomycota</taxon>
        <taxon>Agaricomycotina</taxon>
        <taxon>Agaricomycetes</taxon>
        <taxon>Polyporales</taxon>
        <taxon>Polyporaceae</taxon>
        <taxon>Trametes</taxon>
    </lineage>
</organism>
<name>A0AAD7X9W8_9APHY</name>
<dbReference type="AlphaFoldDB" id="A0AAD7X9W8"/>
<comment type="caution">
    <text evidence="1">The sequence shown here is derived from an EMBL/GenBank/DDBJ whole genome shotgun (WGS) entry which is preliminary data.</text>
</comment>
<sequence length="66" mass="7435">MPLIAMYLVRKSGLKGKERMVKRELLRGVLIQCTPHDDLPRIPELFLRKQNVCAPKAGGGAARDYD</sequence>
<keyword evidence="2" id="KW-1185">Reference proteome</keyword>
<dbReference type="Proteomes" id="UP001215151">
    <property type="component" value="Unassembled WGS sequence"/>
</dbReference>
<proteinExistence type="predicted"/>
<dbReference type="EMBL" id="JAPEVG010000313">
    <property type="protein sequence ID" value="KAJ8468939.1"/>
    <property type="molecule type" value="Genomic_DNA"/>
</dbReference>
<evidence type="ECO:0000313" key="2">
    <source>
        <dbReference type="Proteomes" id="UP001215151"/>
    </source>
</evidence>